<dbReference type="Proteomes" id="UP000243887">
    <property type="component" value="Unassembled WGS sequence"/>
</dbReference>
<dbReference type="EMBL" id="FORU01000004">
    <property type="protein sequence ID" value="SFJ20104.1"/>
    <property type="molecule type" value="Genomic_DNA"/>
</dbReference>
<accession>A0A1I3PEN5</accession>
<organism evidence="1 2">
    <name type="scientific">Myroides guanonis</name>
    <dbReference type="NCBI Taxonomy" id="1150112"/>
    <lineage>
        <taxon>Bacteria</taxon>
        <taxon>Pseudomonadati</taxon>
        <taxon>Bacteroidota</taxon>
        <taxon>Flavobacteriia</taxon>
        <taxon>Flavobacteriales</taxon>
        <taxon>Flavobacteriaceae</taxon>
        <taxon>Myroides</taxon>
    </lineage>
</organism>
<dbReference type="STRING" id="1150112.SAMN04487893_104100"/>
<name>A0A1I3PEN5_9FLAO</name>
<sequence>MNSPNTEIDDSYVLKRADIVSQSSYTWETFYSRTRVCTFPPGDCMPEIVIVKEKDLVPQEQLQEYISIADLKYEYAQNNLELIVEHNDNSNIYFYKFQNKRDSSNDFVIQFKTN</sequence>
<gene>
    <name evidence="1" type="ORF">SAMN04487893_104100</name>
</gene>
<dbReference type="AlphaFoldDB" id="A0A1I3PEN5"/>
<keyword evidence="2" id="KW-1185">Reference proteome</keyword>
<evidence type="ECO:0000313" key="2">
    <source>
        <dbReference type="Proteomes" id="UP000243887"/>
    </source>
</evidence>
<protein>
    <submittedName>
        <fullName evidence="1">Uncharacterized protein</fullName>
    </submittedName>
</protein>
<dbReference type="RefSeq" id="WP_090678392.1">
    <property type="nucleotide sequence ID" value="NZ_FORU01000004.1"/>
</dbReference>
<evidence type="ECO:0000313" key="1">
    <source>
        <dbReference type="EMBL" id="SFJ20104.1"/>
    </source>
</evidence>
<proteinExistence type="predicted"/>
<reference evidence="2" key="1">
    <citation type="submission" date="2016-10" db="EMBL/GenBank/DDBJ databases">
        <authorList>
            <person name="Varghese N."/>
            <person name="Submissions S."/>
        </authorList>
    </citation>
    <scope>NUCLEOTIDE SEQUENCE [LARGE SCALE GENOMIC DNA]</scope>
    <source>
        <strain evidence="2">DSM 26542</strain>
    </source>
</reference>